<reference evidence="1 2" key="1">
    <citation type="submission" date="2020-04" db="EMBL/GenBank/DDBJ databases">
        <authorList>
            <person name="Alioto T."/>
            <person name="Alioto T."/>
            <person name="Gomez Garrido J."/>
        </authorList>
    </citation>
    <scope>NUCLEOTIDE SEQUENCE [LARGE SCALE GENOMIC DNA]</scope>
</reference>
<organism evidence="1 2">
    <name type="scientific">Cloeon dipterum</name>
    <dbReference type="NCBI Taxonomy" id="197152"/>
    <lineage>
        <taxon>Eukaryota</taxon>
        <taxon>Metazoa</taxon>
        <taxon>Ecdysozoa</taxon>
        <taxon>Arthropoda</taxon>
        <taxon>Hexapoda</taxon>
        <taxon>Insecta</taxon>
        <taxon>Pterygota</taxon>
        <taxon>Palaeoptera</taxon>
        <taxon>Ephemeroptera</taxon>
        <taxon>Pisciforma</taxon>
        <taxon>Baetidae</taxon>
        <taxon>Cloeon</taxon>
    </lineage>
</organism>
<dbReference type="EMBL" id="CADEPI010000007">
    <property type="protein sequence ID" value="CAB3361821.1"/>
    <property type="molecule type" value="Genomic_DNA"/>
</dbReference>
<dbReference type="Proteomes" id="UP000494165">
    <property type="component" value="Unassembled WGS sequence"/>
</dbReference>
<protein>
    <submittedName>
        <fullName evidence="1">Uncharacterized protein</fullName>
    </submittedName>
</protein>
<comment type="caution">
    <text evidence="1">The sequence shown here is derived from an EMBL/GenBank/DDBJ whole genome shotgun (WGS) entry which is preliminary data.</text>
</comment>
<evidence type="ECO:0000313" key="1">
    <source>
        <dbReference type="EMBL" id="CAB3361821.1"/>
    </source>
</evidence>
<sequence>MAMRTAEAKGFIRDHDCSSHLCLGRKCKTGRSMTLQPSPARPGIVDIRTRTRLNHIALSGLEVPCMFTFAFEGISDW</sequence>
<accession>A0A8S1C123</accession>
<evidence type="ECO:0000313" key="2">
    <source>
        <dbReference type="Proteomes" id="UP000494165"/>
    </source>
</evidence>
<name>A0A8S1C123_9INSE</name>
<keyword evidence="2" id="KW-1185">Reference proteome</keyword>
<gene>
    <name evidence="1" type="ORF">CLODIP_2_CD01694</name>
</gene>
<proteinExistence type="predicted"/>
<dbReference type="AlphaFoldDB" id="A0A8S1C123"/>